<evidence type="ECO:0000259" key="3">
    <source>
        <dbReference type="Pfam" id="PF21447"/>
    </source>
</evidence>
<dbReference type="InterPro" id="IPR048950">
    <property type="entry name" value="Ppx_GppA_C"/>
</dbReference>
<gene>
    <name evidence="4" type="primary">ppx</name>
    <name evidence="4" type="ORF">CI610_00397</name>
</gene>
<dbReference type="EC" id="3.6.1.11" evidence="4"/>
<protein>
    <submittedName>
        <fullName evidence="4">Exopolyphosphatase</fullName>
        <ecNumber evidence="4">3.6.1.11</ecNumber>
    </submittedName>
</protein>
<reference evidence="4" key="1">
    <citation type="journal article" date="2017" name="Appl. Environ. Microbiol.">
        <title>Molecular characterization of an Endozoicomonas-like organism causing infection in king scallop Pecten maximus L.</title>
        <authorList>
            <person name="Cano I."/>
            <person name="van Aerle R."/>
            <person name="Ross S."/>
            <person name="Verner-Jeffreys D.W."/>
            <person name="Paley R.K."/>
            <person name="Rimmer G."/>
            <person name="Ryder D."/>
            <person name="Hooper P."/>
            <person name="Stone D."/>
            <person name="Feist S.W."/>
        </authorList>
    </citation>
    <scope>NUCLEOTIDE SEQUENCE</scope>
</reference>
<dbReference type="SUPFAM" id="SSF109604">
    <property type="entry name" value="HD-domain/PDEase-like"/>
    <property type="match status" value="1"/>
</dbReference>
<name>A0A2H9TBI9_9ZZZZ</name>
<comment type="caution">
    <text evidence="4">The sequence shown here is derived from an EMBL/GenBank/DDBJ whole genome shotgun (WGS) entry which is preliminary data.</text>
</comment>
<sequence length="519" mass="58692">MLRHEHSISQSILSMINNYHDETSSQKLMAAIDLGSNSFHLIVARRGQGEIRPLDRLGEKVQLAAGLDPDGYINDITLKNSMSCLARFAQYLKGGQFDGTRVVGTNALRKAKNSRDFIAQAEKILDCPVEIIAGREEARLIYLGVAHTCADDGAKRLVIDIGGGSTEFIIGKRFEPRLMESLHMGCVSYTQRFFPDNQLTPERFQAAYYAARLELINITRAYRRQGWVDTIGSSGSIRSISHTISQMESAGADTITHEGLERLKQKLLSFHSLTTIQLNGLKPDRQNIFPAGLAILTACFDALHIRNMQISDGALREGILYDMMGRSGHENVRERTITALMTRYHVDQEQSEKLRKHAMICFKQAKKSWKLSKEANRRLLCQAARLSEIGLDISHSKYNRHGAYLIRHSDLMGFSKQQQQQLALLILCHRRSIPLNKFKKWSSDEAQRLLKLAILLRLACLLNHCHSDEAMPTYKIQVEGTQITVIFPPDWISAHPLTQADFEREQHYLDNAGFSLSVY</sequence>
<feature type="domain" description="Ppx/GppA phosphatase N-terminal" evidence="2">
    <location>
        <begin position="42"/>
        <end position="326"/>
    </location>
</feature>
<dbReference type="GO" id="GO:0006798">
    <property type="term" value="P:polyphosphate catabolic process"/>
    <property type="evidence" value="ECO:0007669"/>
    <property type="project" value="TreeGrafter"/>
</dbReference>
<dbReference type="SUPFAM" id="SSF53067">
    <property type="entry name" value="Actin-like ATPase domain"/>
    <property type="match status" value="2"/>
</dbReference>
<dbReference type="Pfam" id="PF21447">
    <property type="entry name" value="Ppx-GppA_III"/>
    <property type="match status" value="1"/>
</dbReference>
<evidence type="ECO:0000313" key="4">
    <source>
        <dbReference type="EMBL" id="PJE80615.1"/>
    </source>
</evidence>
<proteinExistence type="predicted"/>
<keyword evidence="1 4" id="KW-0378">Hydrolase</keyword>
<dbReference type="PANTHER" id="PTHR30005">
    <property type="entry name" value="EXOPOLYPHOSPHATASE"/>
    <property type="match status" value="1"/>
</dbReference>
<organism evidence="4">
    <name type="scientific">invertebrate metagenome</name>
    <dbReference type="NCBI Taxonomy" id="1711999"/>
    <lineage>
        <taxon>unclassified sequences</taxon>
        <taxon>metagenomes</taxon>
        <taxon>organismal metagenomes</taxon>
    </lineage>
</organism>
<dbReference type="PIRSF" id="PIRSF001267">
    <property type="entry name" value="Pyrophosphatase_GppA_Ppx"/>
    <property type="match status" value="1"/>
</dbReference>
<evidence type="ECO:0000256" key="1">
    <source>
        <dbReference type="ARBA" id="ARBA00022801"/>
    </source>
</evidence>
<evidence type="ECO:0000259" key="2">
    <source>
        <dbReference type="Pfam" id="PF02541"/>
    </source>
</evidence>
<dbReference type="InterPro" id="IPR030673">
    <property type="entry name" value="PyroPPase_GppA_Ppx"/>
</dbReference>
<dbReference type="FunFam" id="3.30.420.150:FF:000001">
    <property type="entry name" value="Guanosine-5'-triphosphate,3'-diphosphate pyrophosphatase"/>
    <property type="match status" value="1"/>
</dbReference>
<dbReference type="Pfam" id="PF02541">
    <property type="entry name" value="Ppx-GppA"/>
    <property type="match status" value="1"/>
</dbReference>
<dbReference type="PANTHER" id="PTHR30005:SF14">
    <property type="entry name" value="EXOPOLYPHOSPHATASE"/>
    <property type="match status" value="1"/>
</dbReference>
<dbReference type="Gene3D" id="1.10.3210.10">
    <property type="entry name" value="Hypothetical protein af1432"/>
    <property type="match status" value="1"/>
</dbReference>
<accession>A0A2H9TBI9</accession>
<dbReference type="InterPro" id="IPR003695">
    <property type="entry name" value="Ppx_GppA_N"/>
</dbReference>
<dbReference type="Gene3D" id="3.30.420.150">
    <property type="entry name" value="Exopolyphosphatase. Domain 2"/>
    <property type="match status" value="1"/>
</dbReference>
<dbReference type="Gene3D" id="3.30.420.40">
    <property type="match status" value="1"/>
</dbReference>
<dbReference type="CDD" id="cd24053">
    <property type="entry name" value="ASKHA_NBD_EcPPX-GppA-like"/>
    <property type="match status" value="1"/>
</dbReference>
<feature type="domain" description="Ppx/GppA phosphatase C-terminal" evidence="3">
    <location>
        <begin position="332"/>
        <end position="506"/>
    </location>
</feature>
<dbReference type="InterPro" id="IPR050273">
    <property type="entry name" value="GppA/Ppx_hydrolase"/>
</dbReference>
<dbReference type="InterPro" id="IPR043129">
    <property type="entry name" value="ATPase_NBD"/>
</dbReference>
<dbReference type="EMBL" id="NSIT01000011">
    <property type="protein sequence ID" value="PJE80615.1"/>
    <property type="molecule type" value="Genomic_DNA"/>
</dbReference>
<dbReference type="GO" id="GO:0004309">
    <property type="term" value="F:exopolyphosphatase activity"/>
    <property type="evidence" value="ECO:0007669"/>
    <property type="project" value="UniProtKB-EC"/>
</dbReference>
<dbReference type="FunFam" id="3.30.420.40:FF:000023">
    <property type="entry name" value="Guanosine-5'-triphosphate,3'-diphosphate pyrophosphatase"/>
    <property type="match status" value="1"/>
</dbReference>
<dbReference type="AlphaFoldDB" id="A0A2H9TBI9"/>